<dbReference type="RefSeq" id="WP_052541938.1">
    <property type="nucleotide sequence ID" value="NZ_JACHBQ010000001.1"/>
</dbReference>
<dbReference type="Gene3D" id="1.10.260.40">
    <property type="entry name" value="lambda repressor-like DNA-binding domains"/>
    <property type="match status" value="1"/>
</dbReference>
<dbReference type="InterPro" id="IPR010982">
    <property type="entry name" value="Lambda_DNA-bd_dom_sf"/>
</dbReference>
<dbReference type="OrthoDB" id="4408411at2"/>
<evidence type="ECO:0000313" key="2">
    <source>
        <dbReference type="EMBL" id="MBB5643055.1"/>
    </source>
</evidence>
<dbReference type="Proteomes" id="UP000561726">
    <property type="component" value="Unassembled WGS sequence"/>
</dbReference>
<dbReference type="InterPro" id="IPR001387">
    <property type="entry name" value="Cro/C1-type_HTH"/>
</dbReference>
<accession>A0A7W8ZZW6</accession>
<dbReference type="GO" id="GO:0003677">
    <property type="term" value="F:DNA binding"/>
    <property type="evidence" value="ECO:0007669"/>
    <property type="project" value="InterPro"/>
</dbReference>
<dbReference type="SUPFAM" id="SSF47413">
    <property type="entry name" value="lambda repressor-like DNA-binding domains"/>
    <property type="match status" value="1"/>
</dbReference>
<dbReference type="Pfam" id="PF01381">
    <property type="entry name" value="HTH_3"/>
    <property type="match status" value="1"/>
</dbReference>
<dbReference type="AlphaFoldDB" id="A0A7W8ZZW6"/>
<feature type="domain" description="HTH cro/C1-type" evidence="1">
    <location>
        <begin position="43"/>
        <end position="85"/>
    </location>
</feature>
<proteinExistence type="predicted"/>
<name>A0A7W8ZZW6_9MICO</name>
<evidence type="ECO:0000313" key="3">
    <source>
        <dbReference type="Proteomes" id="UP000561726"/>
    </source>
</evidence>
<reference evidence="2 3" key="1">
    <citation type="submission" date="2020-08" db="EMBL/GenBank/DDBJ databases">
        <title>Sequencing the genomes of 1000 actinobacteria strains.</title>
        <authorList>
            <person name="Klenk H.-P."/>
        </authorList>
    </citation>
    <scope>NUCLEOTIDE SEQUENCE [LARGE SCALE GENOMIC DNA]</scope>
    <source>
        <strain evidence="2 3">DSM 21065</strain>
    </source>
</reference>
<comment type="caution">
    <text evidence="2">The sequence shown here is derived from an EMBL/GenBank/DDBJ whole genome shotgun (WGS) entry which is preliminary data.</text>
</comment>
<gene>
    <name evidence="2" type="ORF">BJ997_003603</name>
</gene>
<protein>
    <submittedName>
        <fullName evidence="2">Transcriptional regulator with XRE-family HTH domain</fullName>
    </submittedName>
</protein>
<sequence length="94" mass="10122">MSRPTRLHPRELAAGWPDVVSVDPIGEVARQFALNVRAAIGDRSIRAAAQDVGVDHSTIVAVLQGRTWPDLATIARLELGFGVDLWPGRIGSVK</sequence>
<evidence type="ECO:0000259" key="1">
    <source>
        <dbReference type="Pfam" id="PF01381"/>
    </source>
</evidence>
<dbReference type="EMBL" id="JACHBQ010000001">
    <property type="protein sequence ID" value="MBB5643055.1"/>
    <property type="molecule type" value="Genomic_DNA"/>
</dbReference>
<organism evidence="2 3">
    <name type="scientific">Cryobacterium roopkundense</name>
    <dbReference type="NCBI Taxonomy" id="1001240"/>
    <lineage>
        <taxon>Bacteria</taxon>
        <taxon>Bacillati</taxon>
        <taxon>Actinomycetota</taxon>
        <taxon>Actinomycetes</taxon>
        <taxon>Micrococcales</taxon>
        <taxon>Microbacteriaceae</taxon>
        <taxon>Cryobacterium</taxon>
    </lineage>
</organism>
<dbReference type="CDD" id="cd00093">
    <property type="entry name" value="HTH_XRE"/>
    <property type="match status" value="1"/>
</dbReference>